<reference evidence="2 3" key="1">
    <citation type="submission" date="2017-04" db="EMBL/GenBank/DDBJ databases">
        <authorList>
            <person name="Afonso C.L."/>
            <person name="Miller P.J."/>
            <person name="Scott M.A."/>
            <person name="Spackman E."/>
            <person name="Goraichik I."/>
            <person name="Dimitrov K.M."/>
            <person name="Suarez D.L."/>
            <person name="Swayne D.E."/>
        </authorList>
    </citation>
    <scope>NUCLEOTIDE SEQUENCE [LARGE SCALE GENOMIC DNA]</scope>
    <source>
        <strain evidence="2 3">DSM 23236</strain>
    </source>
</reference>
<protein>
    <submittedName>
        <fullName evidence="2">Uncharacterized protein</fullName>
    </submittedName>
</protein>
<dbReference type="RefSeq" id="WP_084088676.1">
    <property type="nucleotide sequence ID" value="NZ_FWXD01000001.1"/>
</dbReference>
<evidence type="ECO:0000313" key="3">
    <source>
        <dbReference type="Proteomes" id="UP000192761"/>
    </source>
</evidence>
<dbReference type="Proteomes" id="UP000192761">
    <property type="component" value="Unassembled WGS sequence"/>
</dbReference>
<evidence type="ECO:0000256" key="1">
    <source>
        <dbReference type="SAM" id="MobiDB-lite"/>
    </source>
</evidence>
<sequence length="187" mass="19499">MLSRPLQIVLGLTLAAVGYTWWQGRNTEDPELDTHARSSGRVAAASQAVSASAPQASSASAVAANKPAASGASNASGVTNLFPKQTWAPTPPPTPTPGPPPPTPVPVAPPLPFSIVATWHNNGADQFVVEAAGQQYVICTQCDALGRVRLGETVLGAYRVDQISRQQIVFTYLPLNQQQVLPIGGTP</sequence>
<dbReference type="STRING" id="1121001.SAMN02745857_00211"/>
<organism evidence="2 3">
    <name type="scientific">Andreprevotia lacus DSM 23236</name>
    <dbReference type="NCBI Taxonomy" id="1121001"/>
    <lineage>
        <taxon>Bacteria</taxon>
        <taxon>Pseudomonadati</taxon>
        <taxon>Pseudomonadota</taxon>
        <taxon>Betaproteobacteria</taxon>
        <taxon>Neisseriales</taxon>
        <taxon>Chitinibacteraceae</taxon>
        <taxon>Andreprevotia</taxon>
    </lineage>
</organism>
<evidence type="ECO:0000313" key="2">
    <source>
        <dbReference type="EMBL" id="SMC16549.1"/>
    </source>
</evidence>
<feature type="region of interest" description="Disordered" evidence="1">
    <location>
        <begin position="69"/>
        <end position="105"/>
    </location>
</feature>
<feature type="compositionally biased region" description="Pro residues" evidence="1">
    <location>
        <begin position="89"/>
        <end position="105"/>
    </location>
</feature>
<dbReference type="OrthoDB" id="8563043at2"/>
<dbReference type="EMBL" id="FWXD01000001">
    <property type="protein sequence ID" value="SMC16549.1"/>
    <property type="molecule type" value="Genomic_DNA"/>
</dbReference>
<keyword evidence="3" id="KW-1185">Reference proteome</keyword>
<name>A0A1W1WXU5_9NEIS</name>
<proteinExistence type="predicted"/>
<dbReference type="AlphaFoldDB" id="A0A1W1WXU5"/>
<accession>A0A1W1WXU5</accession>
<gene>
    <name evidence="2" type="ORF">SAMN02745857_00211</name>
</gene>